<dbReference type="Pfam" id="PF00486">
    <property type="entry name" value="Trans_reg_C"/>
    <property type="match status" value="1"/>
</dbReference>
<feature type="region of interest" description="Disordered" evidence="8">
    <location>
        <begin position="1"/>
        <end position="40"/>
    </location>
</feature>
<dbReference type="Pfam" id="PF00072">
    <property type="entry name" value="Response_reg"/>
    <property type="match status" value="1"/>
</dbReference>
<dbReference type="Proteomes" id="UP000317722">
    <property type="component" value="Unassembled WGS sequence"/>
</dbReference>
<dbReference type="GO" id="GO:0000976">
    <property type="term" value="F:transcription cis-regulatory region binding"/>
    <property type="evidence" value="ECO:0007669"/>
    <property type="project" value="TreeGrafter"/>
</dbReference>
<dbReference type="SMART" id="SM00448">
    <property type="entry name" value="REC"/>
    <property type="match status" value="1"/>
</dbReference>
<keyword evidence="1 6" id="KW-0597">Phosphoprotein</keyword>
<dbReference type="AlphaFoldDB" id="A0A502CMX5"/>
<reference evidence="11 12" key="1">
    <citation type="journal article" date="2019" name="Environ. Microbiol.">
        <title>Species interactions and distinct microbial communities in high Arctic permafrost affected cryosols are associated with the CH4 and CO2 gas fluxes.</title>
        <authorList>
            <person name="Altshuler I."/>
            <person name="Hamel J."/>
            <person name="Turney S."/>
            <person name="Magnuson E."/>
            <person name="Levesque R."/>
            <person name="Greer C."/>
            <person name="Whyte L.G."/>
        </authorList>
    </citation>
    <scope>NUCLEOTIDE SEQUENCE [LARGE SCALE GENOMIC DNA]</scope>
    <source>
        <strain evidence="11 12">S9.3A</strain>
    </source>
</reference>
<evidence type="ECO:0000313" key="11">
    <source>
        <dbReference type="EMBL" id="TPG13974.1"/>
    </source>
</evidence>
<dbReference type="InterPro" id="IPR039420">
    <property type="entry name" value="WalR-like"/>
</dbReference>
<dbReference type="SUPFAM" id="SSF46894">
    <property type="entry name" value="C-terminal effector domain of the bipartite response regulators"/>
    <property type="match status" value="1"/>
</dbReference>
<dbReference type="InterPro" id="IPR016032">
    <property type="entry name" value="Sig_transdc_resp-reg_C-effctor"/>
</dbReference>
<dbReference type="InterPro" id="IPR001867">
    <property type="entry name" value="OmpR/PhoB-type_DNA-bd"/>
</dbReference>
<dbReference type="Gene3D" id="1.10.10.10">
    <property type="entry name" value="Winged helix-like DNA-binding domain superfamily/Winged helix DNA-binding domain"/>
    <property type="match status" value="1"/>
</dbReference>
<accession>A0A502CMX5</accession>
<dbReference type="SUPFAM" id="SSF52172">
    <property type="entry name" value="CheY-like"/>
    <property type="match status" value="1"/>
</dbReference>
<name>A0A502CMX5_9MICO</name>
<dbReference type="GO" id="GO:0005829">
    <property type="term" value="C:cytosol"/>
    <property type="evidence" value="ECO:0007669"/>
    <property type="project" value="TreeGrafter"/>
</dbReference>
<feature type="domain" description="OmpR/PhoB-type" evidence="10">
    <location>
        <begin position="181"/>
        <end position="279"/>
    </location>
</feature>
<evidence type="ECO:0000259" key="10">
    <source>
        <dbReference type="PROSITE" id="PS51755"/>
    </source>
</evidence>
<dbReference type="FunFam" id="3.40.50.2300:FF:000001">
    <property type="entry name" value="DNA-binding response regulator PhoB"/>
    <property type="match status" value="1"/>
</dbReference>
<dbReference type="PROSITE" id="PS51755">
    <property type="entry name" value="OMPR_PHOB"/>
    <property type="match status" value="1"/>
</dbReference>
<dbReference type="CDD" id="cd00383">
    <property type="entry name" value="trans_reg_C"/>
    <property type="match status" value="1"/>
</dbReference>
<keyword evidence="3" id="KW-0805">Transcription regulation</keyword>
<dbReference type="PANTHER" id="PTHR48111">
    <property type="entry name" value="REGULATOR OF RPOS"/>
    <property type="match status" value="1"/>
</dbReference>
<dbReference type="PROSITE" id="PS50110">
    <property type="entry name" value="RESPONSE_REGULATORY"/>
    <property type="match status" value="1"/>
</dbReference>
<proteinExistence type="predicted"/>
<dbReference type="GO" id="GO:0032993">
    <property type="term" value="C:protein-DNA complex"/>
    <property type="evidence" value="ECO:0007669"/>
    <property type="project" value="TreeGrafter"/>
</dbReference>
<dbReference type="InterPro" id="IPR001789">
    <property type="entry name" value="Sig_transdc_resp-reg_receiver"/>
</dbReference>
<evidence type="ECO:0000256" key="7">
    <source>
        <dbReference type="PROSITE-ProRule" id="PRU01091"/>
    </source>
</evidence>
<keyword evidence="12" id="KW-1185">Reference proteome</keyword>
<dbReference type="PANTHER" id="PTHR48111:SF28">
    <property type="entry name" value="TRANSCRIPTIONAL REGULATORY PROTEIN TCRX-RELATED"/>
    <property type="match status" value="1"/>
</dbReference>
<keyword evidence="2" id="KW-0902">Two-component regulatory system</keyword>
<evidence type="ECO:0000256" key="5">
    <source>
        <dbReference type="ARBA" id="ARBA00023163"/>
    </source>
</evidence>
<evidence type="ECO:0000256" key="6">
    <source>
        <dbReference type="PROSITE-ProRule" id="PRU00169"/>
    </source>
</evidence>
<keyword evidence="5" id="KW-0804">Transcription</keyword>
<dbReference type="SMART" id="SM00862">
    <property type="entry name" value="Trans_reg_C"/>
    <property type="match status" value="1"/>
</dbReference>
<dbReference type="InterPro" id="IPR011006">
    <property type="entry name" value="CheY-like_superfamily"/>
</dbReference>
<gene>
    <name evidence="11" type="ORF">EAH86_17310</name>
</gene>
<dbReference type="EMBL" id="RCZM01000006">
    <property type="protein sequence ID" value="TPG13974.1"/>
    <property type="molecule type" value="Genomic_DNA"/>
</dbReference>
<dbReference type="GO" id="GO:0006355">
    <property type="term" value="P:regulation of DNA-templated transcription"/>
    <property type="evidence" value="ECO:0007669"/>
    <property type="project" value="InterPro"/>
</dbReference>
<evidence type="ECO:0000256" key="3">
    <source>
        <dbReference type="ARBA" id="ARBA00023015"/>
    </source>
</evidence>
<evidence type="ECO:0000256" key="4">
    <source>
        <dbReference type="ARBA" id="ARBA00023125"/>
    </source>
</evidence>
<evidence type="ECO:0000256" key="1">
    <source>
        <dbReference type="ARBA" id="ARBA00022553"/>
    </source>
</evidence>
<protein>
    <submittedName>
        <fullName evidence="11">DNA-binding response regulator</fullName>
    </submittedName>
</protein>
<sequence length="283" mass="31485">MVTKPRIPLSVTTPEQQVGPKSGARARPTPTRPDGIQETPRLCPDTEAVTTAQPEARLLVVEDEPNIRELLATSLRFAGFEVHVAADGATALHLATVHEPDLVVLDVMLPDMDGFTVTRKLRDTGRQLPIVFVTARDSVDDKIKGLTVGGDDYVTKPFSLEEVVARIRAVLRRTRGEVDDGASMRFEDLELDEDSHEVSRGGRSIDVSPTEFKLLRYLMLNPNRVLSKAQILDHVWDYDFRGESGIVESYISYLRRKIDLDGVPPLIHTKRGVGYVLRKPPEG</sequence>
<dbReference type="FunFam" id="1.10.10.10:FF:000005">
    <property type="entry name" value="Two-component system response regulator"/>
    <property type="match status" value="1"/>
</dbReference>
<keyword evidence="4 7" id="KW-0238">DNA-binding</keyword>
<evidence type="ECO:0000313" key="12">
    <source>
        <dbReference type="Proteomes" id="UP000317722"/>
    </source>
</evidence>
<dbReference type="Gene3D" id="6.10.250.690">
    <property type="match status" value="1"/>
</dbReference>
<dbReference type="GO" id="GO:0000156">
    <property type="term" value="F:phosphorelay response regulator activity"/>
    <property type="evidence" value="ECO:0007669"/>
    <property type="project" value="TreeGrafter"/>
</dbReference>
<dbReference type="Gene3D" id="3.40.50.2300">
    <property type="match status" value="1"/>
</dbReference>
<evidence type="ECO:0000256" key="8">
    <source>
        <dbReference type="SAM" id="MobiDB-lite"/>
    </source>
</evidence>
<feature type="domain" description="Response regulatory" evidence="9">
    <location>
        <begin position="57"/>
        <end position="171"/>
    </location>
</feature>
<evidence type="ECO:0000256" key="2">
    <source>
        <dbReference type="ARBA" id="ARBA00023012"/>
    </source>
</evidence>
<organism evidence="11 12">
    <name type="scientific">Pedococcus bigeumensis</name>
    <dbReference type="NCBI Taxonomy" id="433644"/>
    <lineage>
        <taxon>Bacteria</taxon>
        <taxon>Bacillati</taxon>
        <taxon>Actinomycetota</taxon>
        <taxon>Actinomycetes</taxon>
        <taxon>Micrococcales</taxon>
        <taxon>Intrasporangiaceae</taxon>
        <taxon>Pedococcus</taxon>
    </lineage>
</organism>
<dbReference type="InterPro" id="IPR036388">
    <property type="entry name" value="WH-like_DNA-bd_sf"/>
</dbReference>
<comment type="caution">
    <text evidence="11">The sequence shown here is derived from an EMBL/GenBank/DDBJ whole genome shotgun (WGS) entry which is preliminary data.</text>
</comment>
<dbReference type="OrthoDB" id="9812490at2"/>
<evidence type="ECO:0000259" key="9">
    <source>
        <dbReference type="PROSITE" id="PS50110"/>
    </source>
</evidence>
<feature type="DNA-binding region" description="OmpR/PhoB-type" evidence="7">
    <location>
        <begin position="181"/>
        <end position="279"/>
    </location>
</feature>
<feature type="modified residue" description="4-aspartylphosphate" evidence="6">
    <location>
        <position position="106"/>
    </location>
</feature>